<dbReference type="Proteomes" id="UP001489719">
    <property type="component" value="Unassembled WGS sequence"/>
</dbReference>
<name>A0ACC3TDB2_9ASCO</name>
<proteinExistence type="predicted"/>
<keyword evidence="2" id="KW-1185">Reference proteome</keyword>
<comment type="caution">
    <text evidence="1">The sequence shown here is derived from an EMBL/GenBank/DDBJ whole genome shotgun (WGS) entry which is preliminary data.</text>
</comment>
<accession>A0ACC3TDB2</accession>
<sequence length="223" mass="25114">MAPSNTPTPSDRSTATRNQATFRRKLFDRDGVVSIIGNVLDTNSYPPPPGMTYFKEGPLQGAHIIPFTASNHPDLRRALSIFAEPFTHSIFGRFRFGIECWDKIYRLRKLYPDIRLTSQLNRHNDEEVLLCGWKSHLVPCPSSLLCDIHLAIGYVLRESNALPMISAILGDEEEFNSGNTGGDYWFVTGASYLERKLRGLAASNYSDTADSDEEERLVKDIML</sequence>
<gene>
    <name evidence="1" type="ORF">V1517DRAFT_355344</name>
</gene>
<organism evidence="1 2">
    <name type="scientific">Lipomyces orientalis</name>
    <dbReference type="NCBI Taxonomy" id="1233043"/>
    <lineage>
        <taxon>Eukaryota</taxon>
        <taxon>Fungi</taxon>
        <taxon>Dikarya</taxon>
        <taxon>Ascomycota</taxon>
        <taxon>Saccharomycotina</taxon>
        <taxon>Lipomycetes</taxon>
        <taxon>Lipomycetales</taxon>
        <taxon>Lipomycetaceae</taxon>
        <taxon>Lipomyces</taxon>
    </lineage>
</organism>
<reference evidence="2" key="1">
    <citation type="journal article" date="2024" name="Front. Bioeng. Biotechnol.">
        <title>Genome-scale model development and genomic sequencing of the oleaginous clade Lipomyces.</title>
        <authorList>
            <person name="Czajka J.J."/>
            <person name="Han Y."/>
            <person name="Kim J."/>
            <person name="Mondo S.J."/>
            <person name="Hofstad B.A."/>
            <person name="Robles A."/>
            <person name="Haridas S."/>
            <person name="Riley R."/>
            <person name="LaButti K."/>
            <person name="Pangilinan J."/>
            <person name="Andreopoulos W."/>
            <person name="Lipzen A."/>
            <person name="Yan J."/>
            <person name="Wang M."/>
            <person name="Ng V."/>
            <person name="Grigoriev I.V."/>
            <person name="Spatafora J.W."/>
            <person name="Magnuson J.K."/>
            <person name="Baker S.E."/>
            <person name="Pomraning K.R."/>
        </authorList>
    </citation>
    <scope>NUCLEOTIDE SEQUENCE [LARGE SCALE GENOMIC DNA]</scope>
    <source>
        <strain evidence="2">CBS 10300</strain>
    </source>
</reference>
<protein>
    <submittedName>
        <fullName evidence="1">Uncharacterized protein</fullName>
    </submittedName>
</protein>
<evidence type="ECO:0000313" key="2">
    <source>
        <dbReference type="Proteomes" id="UP001489719"/>
    </source>
</evidence>
<evidence type="ECO:0000313" key="1">
    <source>
        <dbReference type="EMBL" id="KAK9319142.1"/>
    </source>
</evidence>
<dbReference type="EMBL" id="MU970223">
    <property type="protein sequence ID" value="KAK9319142.1"/>
    <property type="molecule type" value="Genomic_DNA"/>
</dbReference>